<name>A0AA45C713_9BACT</name>
<dbReference type="RefSeq" id="WP_109604803.1">
    <property type="nucleotide sequence ID" value="NZ_QGGI01000008.1"/>
</dbReference>
<keyword evidence="4 5" id="KW-0472">Membrane</keyword>
<evidence type="ECO:0000256" key="5">
    <source>
        <dbReference type="SAM" id="Phobius"/>
    </source>
</evidence>
<dbReference type="Proteomes" id="UP000245921">
    <property type="component" value="Unassembled WGS sequence"/>
</dbReference>
<feature type="transmembrane region" description="Helical" evidence="5">
    <location>
        <begin position="232"/>
        <end position="252"/>
    </location>
</feature>
<protein>
    <submittedName>
        <fullName evidence="7">ABC-2 family transporter</fullName>
    </submittedName>
</protein>
<keyword evidence="8" id="KW-1185">Reference proteome</keyword>
<feature type="transmembrane region" description="Helical" evidence="5">
    <location>
        <begin position="138"/>
        <end position="164"/>
    </location>
</feature>
<gene>
    <name evidence="7" type="ORF">C7380_108108</name>
</gene>
<dbReference type="InterPro" id="IPR051784">
    <property type="entry name" value="Nod_factor_ABC_transporter"/>
</dbReference>
<feature type="transmembrane region" description="Helical" evidence="5">
    <location>
        <begin position="25"/>
        <end position="45"/>
    </location>
</feature>
<feature type="transmembrane region" description="Helical" evidence="5">
    <location>
        <begin position="176"/>
        <end position="201"/>
    </location>
</feature>
<evidence type="ECO:0000256" key="4">
    <source>
        <dbReference type="ARBA" id="ARBA00023136"/>
    </source>
</evidence>
<dbReference type="AlphaFoldDB" id="A0AA45C713"/>
<keyword evidence="3 5" id="KW-1133">Transmembrane helix</keyword>
<organism evidence="7 8">
    <name type="scientific">Oceanotoga teriensis</name>
    <dbReference type="NCBI Taxonomy" id="515440"/>
    <lineage>
        <taxon>Bacteria</taxon>
        <taxon>Thermotogati</taxon>
        <taxon>Thermotogota</taxon>
        <taxon>Thermotogae</taxon>
        <taxon>Petrotogales</taxon>
        <taxon>Petrotogaceae</taxon>
        <taxon>Oceanotoga</taxon>
    </lineage>
</organism>
<dbReference type="Pfam" id="PF01061">
    <property type="entry name" value="ABC2_membrane"/>
    <property type="match status" value="1"/>
</dbReference>
<evidence type="ECO:0000313" key="8">
    <source>
        <dbReference type="Proteomes" id="UP000245921"/>
    </source>
</evidence>
<comment type="caution">
    <text evidence="7">The sequence shown here is derived from an EMBL/GenBank/DDBJ whole genome shotgun (WGS) entry which is preliminary data.</text>
</comment>
<dbReference type="GO" id="GO:0140359">
    <property type="term" value="F:ABC-type transporter activity"/>
    <property type="evidence" value="ECO:0007669"/>
    <property type="project" value="InterPro"/>
</dbReference>
<feature type="transmembrane region" description="Helical" evidence="5">
    <location>
        <begin position="94"/>
        <end position="113"/>
    </location>
</feature>
<evidence type="ECO:0000256" key="1">
    <source>
        <dbReference type="ARBA" id="ARBA00004141"/>
    </source>
</evidence>
<comment type="subcellular location">
    <subcellularLocation>
        <location evidence="1">Membrane</location>
        <topology evidence="1">Multi-pass membrane protein</topology>
    </subcellularLocation>
</comment>
<feature type="domain" description="ABC-2 type transporter transmembrane" evidence="6">
    <location>
        <begin position="18"/>
        <end position="204"/>
    </location>
</feature>
<sequence>MKYINFLIQEIKNVFKINFIRYKMYTFTNFAITYLIFAGIFNGINGLNNRPLNNIEQTLYIMGYMMWMYTMSGINHPANEILYMRQSGILERLYLGNFSFITVLNTNIIANIINQSIKVFTIGLIGFLSLKPNISVEIILKSIFIFIPTIMGVYGIGIMSSALVLKFKRIGQLNQLLSYALLFISGIFIPFSKLPLIIQIISKSFTLGQGVELIQSLIINDKTNVFLSQDYLLLWIIAIFWIFFGIITFLIIEKSAKKKGSLVGY</sequence>
<keyword evidence="2 5" id="KW-0812">Transmembrane</keyword>
<feature type="transmembrane region" description="Helical" evidence="5">
    <location>
        <begin position="57"/>
        <end position="74"/>
    </location>
</feature>
<proteinExistence type="predicted"/>
<evidence type="ECO:0000259" key="6">
    <source>
        <dbReference type="Pfam" id="PF01061"/>
    </source>
</evidence>
<dbReference type="PANTHER" id="PTHR43229:SF6">
    <property type="entry name" value="ABC-TYPE MULTIDRUG TRANSPORT SYSTEM, PERMEASE COMPONENT"/>
    <property type="match status" value="1"/>
</dbReference>
<dbReference type="PANTHER" id="PTHR43229">
    <property type="entry name" value="NODULATION PROTEIN J"/>
    <property type="match status" value="1"/>
</dbReference>
<evidence type="ECO:0000256" key="2">
    <source>
        <dbReference type="ARBA" id="ARBA00022692"/>
    </source>
</evidence>
<accession>A0AA45C713</accession>
<reference evidence="7 8" key="1">
    <citation type="submission" date="2018-05" db="EMBL/GenBank/DDBJ databases">
        <title>Genomic Encyclopedia of Type Strains, Phase IV (KMG-IV): sequencing the most valuable type-strain genomes for metagenomic binning, comparative biology and taxonomic classification.</title>
        <authorList>
            <person name="Goeker M."/>
        </authorList>
    </citation>
    <scope>NUCLEOTIDE SEQUENCE [LARGE SCALE GENOMIC DNA]</scope>
    <source>
        <strain evidence="7 8">DSM 24906</strain>
    </source>
</reference>
<dbReference type="InterPro" id="IPR013525">
    <property type="entry name" value="ABC2_TM"/>
</dbReference>
<evidence type="ECO:0000256" key="3">
    <source>
        <dbReference type="ARBA" id="ARBA00022989"/>
    </source>
</evidence>
<evidence type="ECO:0000313" key="7">
    <source>
        <dbReference type="EMBL" id="PWJ93278.1"/>
    </source>
</evidence>
<dbReference type="EMBL" id="QGGI01000008">
    <property type="protein sequence ID" value="PWJ93278.1"/>
    <property type="molecule type" value="Genomic_DNA"/>
</dbReference>
<dbReference type="GO" id="GO:0016020">
    <property type="term" value="C:membrane"/>
    <property type="evidence" value="ECO:0007669"/>
    <property type="project" value="UniProtKB-SubCell"/>
</dbReference>